<accession>A0AAE3M4S8</accession>
<dbReference type="AlphaFoldDB" id="A0AAE3M4S8"/>
<keyword evidence="2" id="KW-1185">Reference proteome</keyword>
<organism evidence="1 2">
    <name type="scientific">Plebeiibacterium sediminum</name>
    <dbReference type="NCBI Taxonomy" id="2992112"/>
    <lineage>
        <taxon>Bacteria</taxon>
        <taxon>Pseudomonadati</taxon>
        <taxon>Bacteroidota</taxon>
        <taxon>Bacteroidia</taxon>
        <taxon>Marinilabiliales</taxon>
        <taxon>Marinilabiliaceae</taxon>
        <taxon>Plebeiibacterium</taxon>
    </lineage>
</organism>
<reference evidence="1" key="1">
    <citation type="submission" date="2022-10" db="EMBL/GenBank/DDBJ databases">
        <authorList>
            <person name="Yu W.X."/>
        </authorList>
    </citation>
    <scope>NUCLEOTIDE SEQUENCE</scope>
    <source>
        <strain evidence="1">AAT</strain>
    </source>
</reference>
<dbReference type="RefSeq" id="WP_301190516.1">
    <property type="nucleotide sequence ID" value="NZ_JAPDPJ010000021.1"/>
</dbReference>
<name>A0AAE3M4S8_9BACT</name>
<evidence type="ECO:0000313" key="1">
    <source>
        <dbReference type="EMBL" id="MCW3786951.1"/>
    </source>
</evidence>
<comment type="caution">
    <text evidence="1">The sequence shown here is derived from an EMBL/GenBank/DDBJ whole genome shotgun (WGS) entry which is preliminary data.</text>
</comment>
<dbReference type="Proteomes" id="UP001209229">
    <property type="component" value="Unassembled WGS sequence"/>
</dbReference>
<protein>
    <submittedName>
        <fullName evidence="1">Uncharacterized protein</fullName>
    </submittedName>
</protein>
<evidence type="ECO:0000313" key="2">
    <source>
        <dbReference type="Proteomes" id="UP001209229"/>
    </source>
</evidence>
<sequence>MNENIDDTDELFSLFLKDPRRIKNDEQHETMANAYIEAMTDVISNINPDYSRDKAILLAWGCLEKTWAFELKKMASLTEAYGNNLWFNKFSSLNYS</sequence>
<dbReference type="EMBL" id="JAPDPJ010000021">
    <property type="protein sequence ID" value="MCW3786951.1"/>
    <property type="molecule type" value="Genomic_DNA"/>
</dbReference>
<proteinExistence type="predicted"/>
<gene>
    <name evidence="1" type="ORF">OM075_10760</name>
</gene>